<dbReference type="PROSITE" id="PS50850">
    <property type="entry name" value="MFS"/>
    <property type="match status" value="1"/>
</dbReference>
<organism evidence="9 10">
    <name type="scientific">Variovorax paradoxus B4</name>
    <dbReference type="NCBI Taxonomy" id="1246301"/>
    <lineage>
        <taxon>Bacteria</taxon>
        <taxon>Pseudomonadati</taxon>
        <taxon>Pseudomonadota</taxon>
        <taxon>Betaproteobacteria</taxon>
        <taxon>Burkholderiales</taxon>
        <taxon>Comamonadaceae</taxon>
        <taxon>Variovorax</taxon>
    </lineage>
</organism>
<dbReference type="HOGENOM" id="CLU_001265_14_0_4"/>
<dbReference type="SUPFAM" id="SSF103473">
    <property type="entry name" value="MFS general substrate transporter"/>
    <property type="match status" value="1"/>
</dbReference>
<evidence type="ECO:0000259" key="8">
    <source>
        <dbReference type="PROSITE" id="PS50850"/>
    </source>
</evidence>
<dbReference type="GO" id="GO:0015112">
    <property type="term" value="F:nitrate transmembrane transporter activity"/>
    <property type="evidence" value="ECO:0007669"/>
    <property type="project" value="InterPro"/>
</dbReference>
<feature type="transmembrane region" description="Helical" evidence="7">
    <location>
        <begin position="292"/>
        <end position="311"/>
    </location>
</feature>
<feature type="transmembrane region" description="Helical" evidence="7">
    <location>
        <begin position="64"/>
        <end position="82"/>
    </location>
</feature>
<keyword evidence="6 7" id="KW-0472">Membrane</keyword>
<dbReference type="EMBL" id="CP003912">
    <property type="protein sequence ID" value="AGU53016.1"/>
    <property type="molecule type" value="Genomic_DNA"/>
</dbReference>
<feature type="transmembrane region" description="Helical" evidence="7">
    <location>
        <begin position="89"/>
        <end position="109"/>
    </location>
</feature>
<gene>
    <name evidence="9" type="ORF">VAPA_2c04560</name>
</gene>
<feature type="transmembrane region" description="Helical" evidence="7">
    <location>
        <begin position="28"/>
        <end position="52"/>
    </location>
</feature>
<feature type="transmembrane region" description="Helical" evidence="7">
    <location>
        <begin position="364"/>
        <end position="386"/>
    </location>
</feature>
<sequence length="441" mass="48022">MQQRATASRPELSPPSAQQAVPAKAWRVLAVSTLAFTVCFMVWMMFGVIGIPIRKALNLNATEFGLLTAMPVLTGSLVRVPLGIWTDRFGGRIVMTLLMACTVPAIWLMSYATQYWHFIVLGMFVGLAGGSFSVGTPYVARWFPRSRQGLAMGIYGAGNSGAAVNKFVAPAIVVAFGWAVVPQVYAAIMLGATVLFWMLSASDPAHLTGKSASFADQLRTLKDPRVLRYCQYYSIVFGGYVAISLWMVQYYVGEYSLDIRVAALLAACFSLPGGVLRAAGGWLSDRFGAHSVTWWVMWVCWICLFLLSYPQTDLTLLTVNGPRTFHIGLNVYSFTALMFVLGIAMAFGKASVFKYISDDYPTNIGAISGVVGLAGGLGGFVLPVMFGALMDLTGVRSSAFMLMYGVVWVSLIWMYWTEVRATQVMGGARARTSNLNLEPES</sequence>
<feature type="transmembrane region" description="Helical" evidence="7">
    <location>
        <begin position="232"/>
        <end position="253"/>
    </location>
</feature>
<keyword evidence="3 7" id="KW-0812">Transmembrane</keyword>
<dbReference type="InterPro" id="IPR020846">
    <property type="entry name" value="MFS_dom"/>
</dbReference>
<evidence type="ECO:0000256" key="7">
    <source>
        <dbReference type="SAM" id="Phobius"/>
    </source>
</evidence>
<comment type="similarity">
    <text evidence="2">Belongs to the major facilitator superfamily. Nitrate/nitrite porter (TC 2.A.1.8) family.</text>
</comment>
<dbReference type="KEGG" id="vpd:VAPA_2c04560"/>
<protein>
    <submittedName>
        <fullName evidence="9">Putative transporter, MFS-type</fullName>
    </submittedName>
</protein>
<accession>T1XKD5</accession>
<dbReference type="InterPro" id="IPR011701">
    <property type="entry name" value="MFS"/>
</dbReference>
<feature type="domain" description="Major facilitator superfamily (MFS) profile" evidence="8">
    <location>
        <begin position="28"/>
        <end position="422"/>
    </location>
</feature>
<name>T1XKD5_VARPD</name>
<feature type="transmembrane region" description="Helical" evidence="7">
    <location>
        <begin position="152"/>
        <end position="178"/>
    </location>
</feature>
<reference evidence="9 10" key="1">
    <citation type="submission" date="2012-10" db="EMBL/GenBank/DDBJ databases">
        <title>Genome sequence of Variovorax paradoxus B4.</title>
        <authorList>
            <person name="Schuldes J."/>
            <person name="Brandt U."/>
            <person name="Hiessl S."/>
            <person name="Wuebbeler J.H."/>
            <person name="Thuermer A."/>
            <person name="Steinbuechel A."/>
            <person name="Daniel R."/>
        </authorList>
    </citation>
    <scope>NUCLEOTIDE SEQUENCE [LARGE SCALE GENOMIC DNA]</scope>
    <source>
        <strain evidence="9 10">B4</strain>
    </source>
</reference>
<dbReference type="InterPro" id="IPR036259">
    <property type="entry name" value="MFS_trans_sf"/>
</dbReference>
<feature type="transmembrane region" description="Helical" evidence="7">
    <location>
        <begin position="259"/>
        <end position="280"/>
    </location>
</feature>
<evidence type="ECO:0000313" key="10">
    <source>
        <dbReference type="Proteomes" id="UP000016223"/>
    </source>
</evidence>
<evidence type="ECO:0000256" key="1">
    <source>
        <dbReference type="ARBA" id="ARBA00004141"/>
    </source>
</evidence>
<feature type="transmembrane region" description="Helical" evidence="7">
    <location>
        <begin position="398"/>
        <end position="416"/>
    </location>
</feature>
<keyword evidence="4 7" id="KW-1133">Transmembrane helix</keyword>
<keyword evidence="5" id="KW-0534">Nitrate assimilation</keyword>
<dbReference type="Pfam" id="PF07690">
    <property type="entry name" value="MFS_1"/>
    <property type="match status" value="1"/>
</dbReference>
<evidence type="ECO:0000256" key="5">
    <source>
        <dbReference type="ARBA" id="ARBA00023063"/>
    </source>
</evidence>
<feature type="transmembrane region" description="Helical" evidence="7">
    <location>
        <begin position="115"/>
        <end position="140"/>
    </location>
</feature>
<dbReference type="Proteomes" id="UP000016223">
    <property type="component" value="Chromosome 2"/>
</dbReference>
<proteinExistence type="inferred from homology"/>
<dbReference type="Gene3D" id="1.20.1250.20">
    <property type="entry name" value="MFS general substrate transporter like domains"/>
    <property type="match status" value="2"/>
</dbReference>
<dbReference type="PATRIC" id="fig|1246301.3.peg.5979"/>
<dbReference type="GO" id="GO:0016020">
    <property type="term" value="C:membrane"/>
    <property type="evidence" value="ECO:0007669"/>
    <property type="project" value="UniProtKB-SubCell"/>
</dbReference>
<feature type="transmembrane region" description="Helical" evidence="7">
    <location>
        <begin position="184"/>
        <end position="201"/>
    </location>
</feature>
<feature type="transmembrane region" description="Helical" evidence="7">
    <location>
        <begin position="331"/>
        <end position="352"/>
    </location>
</feature>
<evidence type="ECO:0000256" key="3">
    <source>
        <dbReference type="ARBA" id="ARBA00022692"/>
    </source>
</evidence>
<dbReference type="AlphaFoldDB" id="T1XKD5"/>
<comment type="subcellular location">
    <subcellularLocation>
        <location evidence="1">Membrane</location>
        <topology evidence="1">Multi-pass membrane protein</topology>
    </subcellularLocation>
</comment>
<evidence type="ECO:0000256" key="6">
    <source>
        <dbReference type="ARBA" id="ARBA00023136"/>
    </source>
</evidence>
<dbReference type="GO" id="GO:0042128">
    <property type="term" value="P:nitrate assimilation"/>
    <property type="evidence" value="ECO:0007669"/>
    <property type="project" value="UniProtKB-KW"/>
</dbReference>
<evidence type="ECO:0000313" key="9">
    <source>
        <dbReference type="EMBL" id="AGU53016.1"/>
    </source>
</evidence>
<evidence type="ECO:0000256" key="4">
    <source>
        <dbReference type="ARBA" id="ARBA00022989"/>
    </source>
</evidence>
<dbReference type="PANTHER" id="PTHR23515">
    <property type="entry name" value="HIGH-AFFINITY NITRATE TRANSPORTER 2.3"/>
    <property type="match status" value="1"/>
</dbReference>
<evidence type="ECO:0000256" key="2">
    <source>
        <dbReference type="ARBA" id="ARBA00008432"/>
    </source>
</evidence>
<dbReference type="CDD" id="cd17341">
    <property type="entry name" value="MFS_NRT2_like"/>
    <property type="match status" value="1"/>
</dbReference>
<dbReference type="InterPro" id="IPR044772">
    <property type="entry name" value="NO3_transporter"/>
</dbReference>